<dbReference type="Proteomes" id="UP000194236">
    <property type="component" value="Unassembled WGS sequence"/>
</dbReference>
<accession>A0A1Y3BNV5</accession>
<comment type="caution">
    <text evidence="1">The sequence shown here is derived from an EMBL/GenBank/DDBJ whole genome shotgun (WGS) entry which is preliminary data.</text>
</comment>
<protein>
    <submittedName>
        <fullName evidence="1">Uncharacterized protein</fullName>
    </submittedName>
</protein>
<evidence type="ECO:0000313" key="1">
    <source>
        <dbReference type="EMBL" id="OTF81628.1"/>
    </source>
</evidence>
<dbReference type="Gene3D" id="2.40.50.90">
    <property type="match status" value="1"/>
</dbReference>
<keyword evidence="2" id="KW-1185">Reference proteome</keyword>
<reference evidence="1 2" key="1">
    <citation type="submission" date="2017-03" db="EMBL/GenBank/DDBJ databases">
        <title>Genome Survey of Euroglyphus maynei.</title>
        <authorList>
            <person name="Arlian L.G."/>
            <person name="Morgan M.S."/>
            <person name="Rider S.D."/>
        </authorList>
    </citation>
    <scope>NUCLEOTIDE SEQUENCE [LARGE SCALE GENOMIC DNA]</scope>
    <source>
        <strain evidence="1">Arlian Lab</strain>
        <tissue evidence="1">Whole body</tissue>
    </source>
</reference>
<gene>
    <name evidence="1" type="ORF">BLA29_006821</name>
</gene>
<name>A0A1Y3BNV5_EURMA</name>
<evidence type="ECO:0000313" key="2">
    <source>
        <dbReference type="Proteomes" id="UP000194236"/>
    </source>
</evidence>
<sequence length="152" mass="17611">MVKDVDSGYSSLVHVQMIRPLTNELAQVPAFAVRSSLAFIYPHCNHHQQSHGSIRHDDQYYDQWPMECCQFFEDITYDQILTASVLQINHSNEHQPSSSLETNGNLDDEIAHVLLWCTSAEDYEIFINRKLIELNYASNVADDDSWMEQFNE</sequence>
<dbReference type="InterPro" id="IPR035437">
    <property type="entry name" value="SNase_OB-fold_sf"/>
</dbReference>
<proteinExistence type="predicted"/>
<dbReference type="EMBL" id="MUJZ01012591">
    <property type="protein sequence ID" value="OTF81628.1"/>
    <property type="molecule type" value="Genomic_DNA"/>
</dbReference>
<dbReference type="AlphaFoldDB" id="A0A1Y3BNV5"/>
<feature type="non-terminal residue" evidence="1">
    <location>
        <position position="152"/>
    </location>
</feature>
<organism evidence="1 2">
    <name type="scientific">Euroglyphus maynei</name>
    <name type="common">Mayne's house dust mite</name>
    <dbReference type="NCBI Taxonomy" id="6958"/>
    <lineage>
        <taxon>Eukaryota</taxon>
        <taxon>Metazoa</taxon>
        <taxon>Ecdysozoa</taxon>
        <taxon>Arthropoda</taxon>
        <taxon>Chelicerata</taxon>
        <taxon>Arachnida</taxon>
        <taxon>Acari</taxon>
        <taxon>Acariformes</taxon>
        <taxon>Sarcoptiformes</taxon>
        <taxon>Astigmata</taxon>
        <taxon>Psoroptidia</taxon>
        <taxon>Analgoidea</taxon>
        <taxon>Pyroglyphidae</taxon>
        <taxon>Pyroglyphinae</taxon>
        <taxon>Euroglyphus</taxon>
    </lineage>
</organism>
<dbReference type="OrthoDB" id="5800423at2759"/>